<feature type="compositionally biased region" description="Low complexity" evidence="2">
    <location>
        <begin position="314"/>
        <end position="329"/>
    </location>
</feature>
<sequence length="338" mass="37106">MASLQREHSMEVDPPPGTASHPVPTSSGGTLKRSNSAPMINVLVSQPEISPPTSTFKMSECSRLRRFSSSSMSLNQPGQSTPVKIPDRVNRLKDEEIHIVEKEKEHERDVSSAIKMSSSWQDFTLEDHQEAVCPDPHRRPRSFSESLHINVFPQPPMLVGTPSPTRLGNRKQCFSPSMQMPVKSNSFTPSPSPSPTRKSFMRSLSPIAVRPSPVGKRKLDADMESYLSPPKRFHTGPSTPDRFMAHPLAHSSISSSSLEDGSPEQLVPRSGANSEIPHPPPHHMYGFMPLKDTSNDMQTTDSETSDITDHSADISDPSSISISASPGSSFQPIRQTPL</sequence>
<organism evidence="3 4">
    <name type="scientific">Crassostrea virginica</name>
    <name type="common">Eastern oyster</name>
    <dbReference type="NCBI Taxonomy" id="6565"/>
    <lineage>
        <taxon>Eukaryota</taxon>
        <taxon>Metazoa</taxon>
        <taxon>Spiralia</taxon>
        <taxon>Lophotrochozoa</taxon>
        <taxon>Mollusca</taxon>
        <taxon>Bivalvia</taxon>
        <taxon>Autobranchia</taxon>
        <taxon>Pteriomorphia</taxon>
        <taxon>Ostreida</taxon>
        <taxon>Ostreoidea</taxon>
        <taxon>Ostreidae</taxon>
        <taxon>Crassostrea</taxon>
    </lineage>
</organism>
<accession>A0A8B8EJ61</accession>
<evidence type="ECO:0000313" key="4">
    <source>
        <dbReference type="RefSeq" id="XP_022339483.1"/>
    </source>
</evidence>
<feature type="region of interest" description="Disordered" evidence="2">
    <location>
        <begin position="152"/>
        <end position="338"/>
    </location>
</feature>
<evidence type="ECO:0000256" key="1">
    <source>
        <dbReference type="ARBA" id="ARBA00006725"/>
    </source>
</evidence>
<gene>
    <name evidence="4" type="primary">LOC111134605</name>
</gene>
<reference evidence="4" key="1">
    <citation type="submission" date="2025-08" db="UniProtKB">
        <authorList>
            <consortium name="RefSeq"/>
        </authorList>
    </citation>
    <scope>IDENTIFICATION</scope>
    <source>
        <tissue evidence="4">Whole sample</tissue>
    </source>
</reference>
<dbReference type="Proteomes" id="UP000694844">
    <property type="component" value="Chromosome 5"/>
</dbReference>
<dbReference type="PANTHER" id="PTHR22227:SF6">
    <property type="entry name" value="FAMILY WITH SEQUENCE SIMILARITY 122B ISOFORM X1"/>
    <property type="match status" value="1"/>
</dbReference>
<protein>
    <submittedName>
        <fullName evidence="4">Protein FAM122A-like isoform X1</fullName>
    </submittedName>
</protein>
<name>A0A8B8EJ61_CRAVI</name>
<keyword evidence="3" id="KW-1185">Reference proteome</keyword>
<feature type="region of interest" description="Disordered" evidence="2">
    <location>
        <begin position="1"/>
        <end position="38"/>
    </location>
</feature>
<evidence type="ECO:0000256" key="2">
    <source>
        <dbReference type="SAM" id="MobiDB-lite"/>
    </source>
</evidence>
<feature type="compositionally biased region" description="Polar residues" evidence="2">
    <location>
        <begin position="162"/>
        <end position="178"/>
    </location>
</feature>
<comment type="similarity">
    <text evidence="1">Belongs to the FAM122 family.</text>
</comment>
<dbReference type="AlphaFoldDB" id="A0A8B8EJ61"/>
<dbReference type="InterPro" id="IPR026716">
    <property type="entry name" value="PBIR1/2/3"/>
</dbReference>
<evidence type="ECO:0000313" key="3">
    <source>
        <dbReference type="Proteomes" id="UP000694844"/>
    </source>
</evidence>
<feature type="compositionally biased region" description="Polar residues" evidence="2">
    <location>
        <begin position="23"/>
        <end position="38"/>
    </location>
</feature>
<dbReference type="KEGG" id="cvn:111134605"/>
<dbReference type="GeneID" id="111134605"/>
<proteinExistence type="inferred from homology"/>
<dbReference type="RefSeq" id="XP_022339483.1">
    <property type="nucleotide sequence ID" value="XM_022483775.1"/>
</dbReference>
<feature type="compositionally biased region" description="Basic and acidic residues" evidence="2">
    <location>
        <begin position="1"/>
        <end position="11"/>
    </location>
</feature>
<dbReference type="PANTHER" id="PTHR22227">
    <property type="entry name" value="FAMILY WITH SEQUENCE SIMILARITY 122B ISOFORM X1"/>
    <property type="match status" value="1"/>
</dbReference>
<dbReference type="OrthoDB" id="10036177at2759"/>
<dbReference type="GO" id="GO:0004865">
    <property type="term" value="F:protein serine/threonine phosphatase inhibitor activity"/>
    <property type="evidence" value="ECO:0007669"/>
    <property type="project" value="InterPro"/>
</dbReference>
<feature type="region of interest" description="Disordered" evidence="2">
    <location>
        <begin position="67"/>
        <end position="90"/>
    </location>
</feature>